<dbReference type="EMBL" id="LCHK01000008">
    <property type="protein sequence ID" value="KKT32845.1"/>
    <property type="molecule type" value="Genomic_DNA"/>
</dbReference>
<comment type="caution">
    <text evidence="1">The sequence shown here is derived from an EMBL/GenBank/DDBJ whole genome shotgun (WGS) entry which is preliminary data.</text>
</comment>
<sequence length="871" mass="92782">MLRILLAGVLFVGAFPQIRNLKLGIGTANAQIPPNINSCSDVGDPEFHSLRPYQASPCQTEMDSTAKFCGNELIFHDTIKEEYPGGGTCTDNGTKVTCKYEEIIDKRLTIDLSGANLPFMGNTENVPNSQTRNGSDPPLDDADKVNGYVSWYLNGIINRAEDGTSKTTDYNLVNLSGPLNKLLPGAILDAQRIETIGNVDSDNHNQIAVCGDSNLGIIGDITGLGSFTPGECYEGNDTRAKGRVFRLKSQGGDDGWSDDLGWWSRWIGMMVDKLAPFFPGVARDVIETYIGEPWNKRIPPLPWSDEDGKPFATEDLYTKAYYEWRGNTCVLIPVINKVVCFDNILVPNKYADLYSYVPLSSTEDLKGQVIIDEASSATGVVDDDVAVSDITFSNQTPSTLFFSHMQESTELASALQDTFVSSSEQGNKTGSPTNVAPPAACTSVDVRSNKGDDLFATQLTGNLHYEVKFSCEFDSIPTCSGSCFPNQNLCNAEGGTAGTGTCPVGRYCCSIPGPRPPVQTCTKDIYIALSTTSSTPKVEDIWSQLVAGPQSIFKKIFPKTNTTGGMGQIKDIPGSTNITYTGLGISQQNTDLKLPHIGGISEYFLKGIQTALRPKGFGEPISFGESEASCSGDGSLPTLPPASGDCKLGTLGMVGSANLSSLPTLVSIVEAASQNYDVPPGLILGVMFGEGAFNGGSSAKYEWTEENVKKWSTGCESMPNCSPDTFPSTGVVPFFEAYWNKIKDAVKVVDPDRVPSPCNLMDAVFALAKDLNQSQNGSGAFSGRTCYGIPLNAGFGGSSNCSWDGSDYETAIRVWEFGTAYNSTYTCATLTGSCATGGGASAACPGGDVCEKVSSGGSSHNSCVWGVAHSH</sequence>
<dbReference type="AlphaFoldDB" id="A0A837I4Q9"/>
<protein>
    <submittedName>
        <fullName evidence="1">Uncharacterized protein</fullName>
    </submittedName>
</protein>
<evidence type="ECO:0000313" key="1">
    <source>
        <dbReference type="EMBL" id="KKT32845.1"/>
    </source>
</evidence>
<accession>A0A837I4Q9</accession>
<proteinExistence type="predicted"/>
<gene>
    <name evidence="1" type="ORF">UW20_C0008G0019</name>
</gene>
<dbReference type="Proteomes" id="UP000034012">
    <property type="component" value="Unassembled WGS sequence"/>
</dbReference>
<name>A0A837I4Q9_9BACT</name>
<reference evidence="1 2" key="1">
    <citation type="journal article" date="2015" name="Nature">
        <title>rRNA introns, odd ribosomes, and small enigmatic genomes across a large radiation of phyla.</title>
        <authorList>
            <person name="Brown C.T."/>
            <person name="Hug L.A."/>
            <person name="Thomas B.C."/>
            <person name="Sharon I."/>
            <person name="Castelle C.J."/>
            <person name="Singh A."/>
            <person name="Wilkins M.J."/>
            <person name="Williams K.H."/>
            <person name="Banfield J.F."/>
        </authorList>
    </citation>
    <scope>NUCLEOTIDE SEQUENCE [LARGE SCALE GENOMIC DNA]</scope>
</reference>
<evidence type="ECO:0000313" key="2">
    <source>
        <dbReference type="Proteomes" id="UP000034012"/>
    </source>
</evidence>
<organism evidence="1 2">
    <name type="scientific">Candidatus Woesebacteria bacterium GW2011_GWB1_44_11</name>
    <dbReference type="NCBI Taxonomy" id="1618579"/>
    <lineage>
        <taxon>Bacteria</taxon>
        <taxon>Candidatus Woeseibacteriota</taxon>
    </lineage>
</organism>